<feature type="signal peptide" evidence="1">
    <location>
        <begin position="1"/>
        <end position="22"/>
    </location>
</feature>
<dbReference type="GO" id="GO:0043190">
    <property type="term" value="C:ATP-binding cassette (ABC) transporter complex"/>
    <property type="evidence" value="ECO:0007669"/>
    <property type="project" value="InterPro"/>
</dbReference>
<reference evidence="3 4" key="1">
    <citation type="submission" date="2020-08" db="EMBL/GenBank/DDBJ databases">
        <title>Sequencing the genomes of 1000 actinobacteria strains.</title>
        <authorList>
            <person name="Klenk H.-P."/>
        </authorList>
    </citation>
    <scope>NUCLEOTIDE SEQUENCE [LARGE SCALE GENOMIC DNA]</scope>
    <source>
        <strain evidence="3 4">DSM 44551</strain>
    </source>
</reference>
<name>A0A7W8QLG4_9ACTN</name>
<dbReference type="PROSITE" id="PS51257">
    <property type="entry name" value="PROKAR_LIPOPROTEIN"/>
    <property type="match status" value="1"/>
</dbReference>
<dbReference type="Proteomes" id="UP000572635">
    <property type="component" value="Unassembled WGS sequence"/>
</dbReference>
<keyword evidence="4" id="KW-1185">Reference proteome</keyword>
<dbReference type="Gene3D" id="3.10.105.10">
    <property type="entry name" value="Dipeptide-binding Protein, Domain 3"/>
    <property type="match status" value="1"/>
</dbReference>
<dbReference type="RefSeq" id="WP_184392006.1">
    <property type="nucleotide sequence ID" value="NZ_BAAAJD010000077.1"/>
</dbReference>
<evidence type="ECO:0000259" key="2">
    <source>
        <dbReference type="Pfam" id="PF00496"/>
    </source>
</evidence>
<comment type="caution">
    <text evidence="3">The sequence shown here is derived from an EMBL/GenBank/DDBJ whole genome shotgun (WGS) entry which is preliminary data.</text>
</comment>
<feature type="domain" description="Solute-binding protein family 5" evidence="2">
    <location>
        <begin position="107"/>
        <end position="482"/>
    </location>
</feature>
<sequence>MRTKRAAAFAAPMLALALVATACSGGGGGEQEDAPSLEDIAASDLNPTPREELQEGGTLVYGTSQPVSQYMRHHTDGNLGALVEILKGVMPSAFRFNDKGEATPNEDYVTDFQINDDNTEMSFELNEDAVWSNGEPITWEDYEQQAKTLGGKEEGDFGSPGKVYGYDRIDKVEKGDDDYSFTVTFDEPFGEYGMLFELLYPKEIMEDPKKFNEDYLDDVPITGGPFNFKEIDKASDTTIIERNDDWWGEPALLDEIHFQPGDPQGQAQAFANGELDIFYVGYEAAVYETASAREDGHVTQAVDNGYRYIEMNASSPILEDLDVRHAVMLGVDRTALAQVSLEGINWPSDPTVNRLLRSSDPYFQDNSGEWGQQDQDRARELLDKAGWTLESEEEGAVRTNEDGDELNLRFYCPAGIAACEAEAQITQEQLAEIGIKVTTDSFPTEAYFNDYIYTGDFDLGSFVQIGSTPYSGESAENFTGPFDDKGEDWGNNNARTSTPEINEKFEELSKTSDPEEYGKIANEIDTMLWENAQGIPFFQRTGTYAVADKVANMGASGLQSGWHYEDIGFTE</sequence>
<accession>A0A7W8QLG4</accession>
<dbReference type="InterPro" id="IPR000914">
    <property type="entry name" value="SBP_5_dom"/>
</dbReference>
<evidence type="ECO:0000313" key="4">
    <source>
        <dbReference type="Proteomes" id="UP000572635"/>
    </source>
</evidence>
<proteinExistence type="predicted"/>
<feature type="chain" id="PRO_5030753329" evidence="1">
    <location>
        <begin position="23"/>
        <end position="571"/>
    </location>
</feature>
<dbReference type="PIRSF" id="PIRSF002741">
    <property type="entry name" value="MppA"/>
    <property type="match status" value="1"/>
</dbReference>
<dbReference type="GO" id="GO:0042597">
    <property type="term" value="C:periplasmic space"/>
    <property type="evidence" value="ECO:0007669"/>
    <property type="project" value="UniProtKB-ARBA"/>
</dbReference>
<dbReference type="GO" id="GO:1904680">
    <property type="term" value="F:peptide transmembrane transporter activity"/>
    <property type="evidence" value="ECO:0007669"/>
    <property type="project" value="TreeGrafter"/>
</dbReference>
<dbReference type="Gene3D" id="3.40.190.10">
    <property type="entry name" value="Periplasmic binding protein-like II"/>
    <property type="match status" value="1"/>
</dbReference>
<keyword evidence="1" id="KW-0732">Signal</keyword>
<dbReference type="AlphaFoldDB" id="A0A7W8QLG4"/>
<dbReference type="GO" id="GO:0015833">
    <property type="term" value="P:peptide transport"/>
    <property type="evidence" value="ECO:0007669"/>
    <property type="project" value="TreeGrafter"/>
</dbReference>
<protein>
    <submittedName>
        <fullName evidence="3">Peptide/nickel transport system substrate-binding protein</fullName>
    </submittedName>
</protein>
<dbReference type="PANTHER" id="PTHR30290">
    <property type="entry name" value="PERIPLASMIC BINDING COMPONENT OF ABC TRANSPORTER"/>
    <property type="match status" value="1"/>
</dbReference>
<organism evidence="3 4">
    <name type="scientific">Nocardiopsis composta</name>
    <dbReference type="NCBI Taxonomy" id="157465"/>
    <lineage>
        <taxon>Bacteria</taxon>
        <taxon>Bacillati</taxon>
        <taxon>Actinomycetota</taxon>
        <taxon>Actinomycetes</taxon>
        <taxon>Streptosporangiales</taxon>
        <taxon>Nocardiopsidaceae</taxon>
        <taxon>Nocardiopsis</taxon>
    </lineage>
</organism>
<dbReference type="InterPro" id="IPR039424">
    <property type="entry name" value="SBP_5"/>
</dbReference>
<dbReference type="InterPro" id="IPR030678">
    <property type="entry name" value="Peptide/Ni-bd"/>
</dbReference>
<dbReference type="EMBL" id="JACHDB010000001">
    <property type="protein sequence ID" value="MBB5432439.1"/>
    <property type="molecule type" value="Genomic_DNA"/>
</dbReference>
<dbReference type="Pfam" id="PF00496">
    <property type="entry name" value="SBP_bac_5"/>
    <property type="match status" value="1"/>
</dbReference>
<evidence type="ECO:0000313" key="3">
    <source>
        <dbReference type="EMBL" id="MBB5432439.1"/>
    </source>
</evidence>
<gene>
    <name evidence="3" type="ORF">HDA36_002523</name>
</gene>
<dbReference type="PANTHER" id="PTHR30290:SF65">
    <property type="entry name" value="MONOACYL PHOSPHATIDYLINOSITOL TETRAMANNOSIDE-BINDING PROTEIN LPQW-RELATED"/>
    <property type="match status" value="1"/>
</dbReference>
<dbReference type="SUPFAM" id="SSF53850">
    <property type="entry name" value="Periplasmic binding protein-like II"/>
    <property type="match status" value="1"/>
</dbReference>
<dbReference type="CDD" id="cd08501">
    <property type="entry name" value="PBP2_Lpqw"/>
    <property type="match status" value="1"/>
</dbReference>
<evidence type="ECO:0000256" key="1">
    <source>
        <dbReference type="SAM" id="SignalP"/>
    </source>
</evidence>